<dbReference type="RefSeq" id="XP_009269463.1">
    <property type="nucleotide sequence ID" value="XM_009271188.1"/>
</dbReference>
<dbReference type="GO" id="GO:0045275">
    <property type="term" value="C:respiratory chain complex III"/>
    <property type="evidence" value="ECO:0007669"/>
    <property type="project" value="InterPro"/>
</dbReference>
<accession>R9ABZ8</accession>
<evidence type="ECO:0000256" key="10">
    <source>
        <dbReference type="ARBA" id="ARBA00023136"/>
    </source>
</evidence>
<evidence type="ECO:0000256" key="7">
    <source>
        <dbReference type="ARBA" id="ARBA00022982"/>
    </source>
</evidence>
<dbReference type="SUPFAM" id="SSF81514">
    <property type="entry name" value="Subunit X (non-heme 7 kDa protein) of cytochrome bc1 complex (Ubiquinol-cytochrome c reductase)"/>
    <property type="match status" value="1"/>
</dbReference>
<dbReference type="PANTHER" id="PTHR12980:SF0">
    <property type="entry name" value="CYTOCHROME B-C1 COMPLEX SUBUNIT 9"/>
    <property type="match status" value="1"/>
</dbReference>
<dbReference type="HOGENOM" id="CLU_980717_0_0_1"/>
<evidence type="ECO:0000256" key="2">
    <source>
        <dbReference type="ARBA" id="ARBA00007856"/>
    </source>
</evidence>
<evidence type="ECO:0000256" key="6">
    <source>
        <dbReference type="ARBA" id="ARBA00022792"/>
    </source>
</evidence>
<gene>
    <name evidence="12" type="ORF">J056_001560</name>
</gene>
<dbReference type="STRING" id="1299270.R9ABZ8"/>
<keyword evidence="4" id="KW-0679">Respiratory chain</keyword>
<sequence length="284" mass="31677">MESIERVVLEGGDVYTDTSGLPGVGRTRILLSSVKEYLNQQGNEKAYALIIDTNGDLNLHDTGDDIVMERVKYIRILSITSFLATMIALPGYIDSQPFDIKLVAIDTISNYIRYPDIKQSEKMSVMSSLKKTINKLNTEMAVKVLSTSDAILRKAEDASTASTSSASDQNHYIGGFFGSHFYQSLRFRQLQIYYEPGNSHTRIMKVLKDNSDTSYKYTIDFAQTLNNTLFKRNSTYVASIFVGTFAFGIGYDVLTTSIWDKNNAGKQWPDVRAKILAAGGSDDE</sequence>
<keyword evidence="10" id="KW-0472">Membrane</keyword>
<comment type="subcellular location">
    <subcellularLocation>
        <location evidence="1">Mitochondrion inner membrane</location>
        <topology evidence="1">Single-pass membrane protein</topology>
    </subcellularLocation>
</comment>
<dbReference type="GO" id="GO:0006122">
    <property type="term" value="P:mitochondrial electron transport, ubiquinol to cytochrome c"/>
    <property type="evidence" value="ECO:0007669"/>
    <property type="project" value="InterPro"/>
</dbReference>
<evidence type="ECO:0000256" key="1">
    <source>
        <dbReference type="ARBA" id="ARBA00004434"/>
    </source>
</evidence>
<keyword evidence="8" id="KW-1133">Transmembrane helix</keyword>
<evidence type="ECO:0000313" key="12">
    <source>
        <dbReference type="EMBL" id="EOQ99728.1"/>
    </source>
</evidence>
<dbReference type="Proteomes" id="UP000014064">
    <property type="component" value="Unassembled WGS sequence"/>
</dbReference>
<dbReference type="Gene3D" id="1.20.5.260">
    <property type="entry name" value="Cytochrome b-c1 complex subunit 9"/>
    <property type="match status" value="1"/>
</dbReference>
<dbReference type="Gene3D" id="3.40.50.300">
    <property type="entry name" value="P-loop containing nucleotide triphosphate hydrolases"/>
    <property type="match status" value="1"/>
</dbReference>
<keyword evidence="3" id="KW-0813">Transport</keyword>
<organism evidence="12 13">
    <name type="scientific">Wallemia ichthyophaga (strain EXF-994 / CBS 113033)</name>
    <dbReference type="NCBI Taxonomy" id="1299270"/>
    <lineage>
        <taxon>Eukaryota</taxon>
        <taxon>Fungi</taxon>
        <taxon>Dikarya</taxon>
        <taxon>Basidiomycota</taxon>
        <taxon>Wallemiomycotina</taxon>
        <taxon>Wallemiomycetes</taxon>
        <taxon>Wallemiales</taxon>
        <taxon>Wallemiaceae</taxon>
        <taxon>Wallemia</taxon>
    </lineage>
</organism>
<dbReference type="GeneID" id="20374512"/>
<protein>
    <recommendedName>
        <fullName evidence="11">Complex III subunit 9</fullName>
    </recommendedName>
</protein>
<dbReference type="PANTHER" id="PTHR12980">
    <property type="entry name" value="UBIQUINOL-CYTOCHROME C REDUCTASE COMPLEX, SUBUNIT X"/>
    <property type="match status" value="1"/>
</dbReference>
<dbReference type="InterPro" id="IPR027417">
    <property type="entry name" value="P-loop_NTPase"/>
</dbReference>
<name>R9ABZ8_WALI9</name>
<dbReference type="KEGG" id="wic:J056_001560"/>
<keyword evidence="6" id="KW-0999">Mitochondrion inner membrane</keyword>
<dbReference type="AlphaFoldDB" id="R9ABZ8"/>
<evidence type="ECO:0000313" key="13">
    <source>
        <dbReference type="Proteomes" id="UP000014064"/>
    </source>
</evidence>
<evidence type="ECO:0000256" key="11">
    <source>
        <dbReference type="ARBA" id="ARBA00044247"/>
    </source>
</evidence>
<dbReference type="Pfam" id="PF05365">
    <property type="entry name" value="UCR_UQCRX_QCR9"/>
    <property type="match status" value="1"/>
</dbReference>
<evidence type="ECO:0000256" key="3">
    <source>
        <dbReference type="ARBA" id="ARBA00022448"/>
    </source>
</evidence>
<dbReference type="FunFam" id="1.20.5.260:FF:000001">
    <property type="entry name" value="Cytochrome b-c1 complex subunit 9"/>
    <property type="match status" value="1"/>
</dbReference>
<dbReference type="GO" id="GO:0005743">
    <property type="term" value="C:mitochondrial inner membrane"/>
    <property type="evidence" value="ECO:0007669"/>
    <property type="project" value="UniProtKB-SubCell"/>
</dbReference>
<evidence type="ECO:0000256" key="5">
    <source>
        <dbReference type="ARBA" id="ARBA00022692"/>
    </source>
</evidence>
<evidence type="ECO:0000256" key="4">
    <source>
        <dbReference type="ARBA" id="ARBA00022660"/>
    </source>
</evidence>
<reference evidence="13" key="1">
    <citation type="journal article" date="2013" name="BMC Genomics">
        <title>Genome and transcriptome sequencing of the halophilic fungus Wallemia ichthyophaga: haloadaptations present and absent.</title>
        <authorList>
            <person name="Zajc J."/>
            <person name="Liu Y."/>
            <person name="Dai W."/>
            <person name="Yang Z."/>
            <person name="Hu J."/>
            <person name="Gostincar C."/>
            <person name="Gunde-Cimerman N."/>
        </authorList>
    </citation>
    <scope>NUCLEOTIDE SEQUENCE [LARGE SCALE GENOMIC DNA]</scope>
    <source>
        <strain evidence="13">EXF-994 / CBS 113033</strain>
    </source>
</reference>
<proteinExistence type="inferred from homology"/>
<dbReference type="InterPro" id="IPR008027">
    <property type="entry name" value="QCR9"/>
</dbReference>
<keyword evidence="13" id="KW-1185">Reference proteome</keyword>
<dbReference type="eggNOG" id="KOG3494">
    <property type="taxonomic scope" value="Eukaryota"/>
</dbReference>
<evidence type="ECO:0000256" key="9">
    <source>
        <dbReference type="ARBA" id="ARBA00023128"/>
    </source>
</evidence>
<comment type="similarity">
    <text evidence="2">Belongs to the UQCR10/QCR9 family.</text>
</comment>
<dbReference type="OrthoDB" id="44067at2759"/>
<keyword evidence="7" id="KW-0249">Electron transport</keyword>
<dbReference type="EMBL" id="KE007239">
    <property type="protein sequence ID" value="EOQ99728.1"/>
    <property type="molecule type" value="Genomic_DNA"/>
</dbReference>
<keyword evidence="5" id="KW-0812">Transmembrane</keyword>
<dbReference type="InterPro" id="IPR036656">
    <property type="entry name" value="QCR9_sf"/>
</dbReference>
<evidence type="ECO:0000256" key="8">
    <source>
        <dbReference type="ARBA" id="ARBA00022989"/>
    </source>
</evidence>
<keyword evidence="9" id="KW-0496">Mitochondrion</keyword>